<reference evidence="4" key="2">
    <citation type="journal article" date="2020" name="Nat. Commun.">
        <title>Large-scale genome sequencing of mycorrhizal fungi provides insights into the early evolution of symbiotic traits.</title>
        <authorList>
            <person name="Miyauchi S."/>
            <person name="Kiss E."/>
            <person name="Kuo A."/>
            <person name="Drula E."/>
            <person name="Kohler A."/>
            <person name="Sanchez-Garcia M."/>
            <person name="Morin E."/>
            <person name="Andreopoulos B."/>
            <person name="Barry K.W."/>
            <person name="Bonito G."/>
            <person name="Buee M."/>
            <person name="Carver A."/>
            <person name="Chen C."/>
            <person name="Cichocki N."/>
            <person name="Clum A."/>
            <person name="Culley D."/>
            <person name="Crous P.W."/>
            <person name="Fauchery L."/>
            <person name="Girlanda M."/>
            <person name="Hayes R.D."/>
            <person name="Keri Z."/>
            <person name="LaButti K."/>
            <person name="Lipzen A."/>
            <person name="Lombard V."/>
            <person name="Magnuson J."/>
            <person name="Maillard F."/>
            <person name="Murat C."/>
            <person name="Nolan M."/>
            <person name="Ohm R.A."/>
            <person name="Pangilinan J."/>
            <person name="Pereira M.F."/>
            <person name="Perotto S."/>
            <person name="Peter M."/>
            <person name="Pfister S."/>
            <person name="Riley R."/>
            <person name="Sitrit Y."/>
            <person name="Stielow J.B."/>
            <person name="Szollosi G."/>
            <person name="Zifcakova L."/>
            <person name="Stursova M."/>
            <person name="Spatafora J.W."/>
            <person name="Tedersoo L."/>
            <person name="Vaario L.M."/>
            <person name="Yamada A."/>
            <person name="Yan M."/>
            <person name="Wang P."/>
            <person name="Xu J."/>
            <person name="Bruns T."/>
            <person name="Baldrian P."/>
            <person name="Vilgalys R."/>
            <person name="Dunand C."/>
            <person name="Henrissat B."/>
            <person name="Grigoriev I.V."/>
            <person name="Hibbett D."/>
            <person name="Nagy L.G."/>
            <person name="Martin F.M."/>
        </authorList>
    </citation>
    <scope>NUCLEOTIDE SEQUENCE</scope>
    <source>
        <strain evidence="4">Prilba</strain>
    </source>
</reference>
<keyword evidence="1" id="KW-0479">Metal-binding</keyword>
<protein>
    <recommendedName>
        <fullName evidence="3">SWIM-type domain-containing protein</fullName>
    </recommendedName>
</protein>
<proteinExistence type="predicted"/>
<keyword evidence="5" id="KW-1185">Reference proteome</keyword>
<reference evidence="4" key="1">
    <citation type="submission" date="2019-10" db="EMBL/GenBank/DDBJ databases">
        <authorList>
            <consortium name="DOE Joint Genome Institute"/>
            <person name="Kuo A."/>
            <person name="Miyauchi S."/>
            <person name="Kiss E."/>
            <person name="Drula E."/>
            <person name="Kohler A."/>
            <person name="Sanchez-Garcia M."/>
            <person name="Andreopoulos B."/>
            <person name="Barry K.W."/>
            <person name="Bonito G."/>
            <person name="Buee M."/>
            <person name="Carver A."/>
            <person name="Chen C."/>
            <person name="Cichocki N."/>
            <person name="Clum A."/>
            <person name="Culley D."/>
            <person name="Crous P.W."/>
            <person name="Fauchery L."/>
            <person name="Girlanda M."/>
            <person name="Hayes R."/>
            <person name="Keri Z."/>
            <person name="LaButti K."/>
            <person name="Lipzen A."/>
            <person name="Lombard V."/>
            <person name="Magnuson J."/>
            <person name="Maillard F."/>
            <person name="Morin E."/>
            <person name="Murat C."/>
            <person name="Nolan M."/>
            <person name="Ohm R."/>
            <person name="Pangilinan J."/>
            <person name="Pereira M."/>
            <person name="Perotto S."/>
            <person name="Peter M."/>
            <person name="Riley R."/>
            <person name="Sitrit Y."/>
            <person name="Stielow B."/>
            <person name="Szollosi G."/>
            <person name="Zifcakova L."/>
            <person name="Stursova M."/>
            <person name="Spatafora J.W."/>
            <person name="Tedersoo L."/>
            <person name="Vaario L.-M."/>
            <person name="Yamada A."/>
            <person name="Yan M."/>
            <person name="Wang P."/>
            <person name="Xu J."/>
            <person name="Bruns T."/>
            <person name="Baldrian P."/>
            <person name="Vilgalys R."/>
            <person name="Henrissat B."/>
            <person name="Grigoriev I.V."/>
            <person name="Hibbett D."/>
            <person name="Nagy L.G."/>
            <person name="Martin F.M."/>
        </authorList>
    </citation>
    <scope>NUCLEOTIDE SEQUENCE</scope>
    <source>
        <strain evidence="4">Prilba</strain>
    </source>
</reference>
<name>A0A9P5JY75_9AGAM</name>
<organism evidence="4 5">
    <name type="scientific">Russula ochroleuca</name>
    <dbReference type="NCBI Taxonomy" id="152965"/>
    <lineage>
        <taxon>Eukaryota</taxon>
        <taxon>Fungi</taxon>
        <taxon>Dikarya</taxon>
        <taxon>Basidiomycota</taxon>
        <taxon>Agaricomycotina</taxon>
        <taxon>Agaricomycetes</taxon>
        <taxon>Russulales</taxon>
        <taxon>Russulaceae</taxon>
        <taxon>Russula</taxon>
    </lineage>
</organism>
<sequence>MVHDTCWHKQFKHEWKKLAATPITMPLNNKYRPDAHKWVCTCPSFVRSRFLICKHLIQAVQPVLPIFFLQVKQNQTLPFWQHSMLVPLKGKPTAPKPYPSIGNENCDDLSRDSTSDNEDNVDDIVNTEATIWAGEGDTYHEQMVKTIKTIRNFCDGLEYQLQFDDKRMLEMLEHDSAAFLQLAKAGLGQERRMNTTRGSSPTTWEQGATGTMWY</sequence>
<comment type="caution">
    <text evidence="4">The sequence shown here is derived from an EMBL/GenBank/DDBJ whole genome shotgun (WGS) entry which is preliminary data.</text>
</comment>
<gene>
    <name evidence="4" type="ORF">DFH94DRAFT_637732</name>
</gene>
<dbReference type="Proteomes" id="UP000759537">
    <property type="component" value="Unassembled WGS sequence"/>
</dbReference>
<evidence type="ECO:0000256" key="1">
    <source>
        <dbReference type="PROSITE-ProRule" id="PRU00325"/>
    </source>
</evidence>
<dbReference type="PROSITE" id="PS50966">
    <property type="entry name" value="ZF_SWIM"/>
    <property type="match status" value="1"/>
</dbReference>
<evidence type="ECO:0000313" key="5">
    <source>
        <dbReference type="Proteomes" id="UP000759537"/>
    </source>
</evidence>
<dbReference type="GO" id="GO:0008270">
    <property type="term" value="F:zinc ion binding"/>
    <property type="evidence" value="ECO:0007669"/>
    <property type="project" value="UniProtKB-KW"/>
</dbReference>
<evidence type="ECO:0000259" key="3">
    <source>
        <dbReference type="PROSITE" id="PS50966"/>
    </source>
</evidence>
<evidence type="ECO:0000313" key="4">
    <source>
        <dbReference type="EMBL" id="KAF8470332.1"/>
    </source>
</evidence>
<evidence type="ECO:0000256" key="2">
    <source>
        <dbReference type="SAM" id="MobiDB-lite"/>
    </source>
</evidence>
<accession>A0A9P5JY75</accession>
<feature type="compositionally biased region" description="Polar residues" evidence="2">
    <location>
        <begin position="195"/>
        <end position="214"/>
    </location>
</feature>
<dbReference type="EMBL" id="WHVB01000026">
    <property type="protein sequence ID" value="KAF8470332.1"/>
    <property type="molecule type" value="Genomic_DNA"/>
</dbReference>
<dbReference type="OrthoDB" id="2661395at2759"/>
<keyword evidence="1" id="KW-0862">Zinc</keyword>
<dbReference type="InterPro" id="IPR007527">
    <property type="entry name" value="Znf_SWIM"/>
</dbReference>
<feature type="domain" description="SWIM-type" evidence="3">
    <location>
        <begin position="31"/>
        <end position="64"/>
    </location>
</feature>
<keyword evidence="1" id="KW-0863">Zinc-finger</keyword>
<dbReference type="AlphaFoldDB" id="A0A9P5JY75"/>
<feature type="region of interest" description="Disordered" evidence="2">
    <location>
        <begin position="192"/>
        <end position="214"/>
    </location>
</feature>
<feature type="region of interest" description="Disordered" evidence="2">
    <location>
        <begin position="96"/>
        <end position="120"/>
    </location>
</feature>